<feature type="domain" description="Endonuclease/exonuclease/phosphatase" evidence="3">
    <location>
        <begin position="304"/>
        <end position="526"/>
    </location>
</feature>
<dbReference type="InterPro" id="IPR036691">
    <property type="entry name" value="Endo/exonu/phosph_ase_sf"/>
</dbReference>
<dbReference type="Pfam" id="PF00078">
    <property type="entry name" value="RVT_1"/>
    <property type="match status" value="1"/>
</dbReference>
<protein>
    <recommendedName>
        <fullName evidence="6">Reverse transcriptase domain-containing protein</fullName>
    </recommendedName>
</protein>
<name>A0AAW2IP05_SESRA</name>
<evidence type="ECO:0000259" key="3">
    <source>
        <dbReference type="Pfam" id="PF03372"/>
    </source>
</evidence>
<feature type="region of interest" description="Disordered" evidence="1">
    <location>
        <begin position="252"/>
        <end position="273"/>
    </location>
</feature>
<accession>A0AAW2IP05</accession>
<dbReference type="InterPro" id="IPR043502">
    <property type="entry name" value="DNA/RNA_pol_sf"/>
</dbReference>
<dbReference type="Gene3D" id="3.60.10.10">
    <property type="entry name" value="Endonuclease/exonuclease/phosphatase"/>
    <property type="match status" value="1"/>
</dbReference>
<dbReference type="PANTHER" id="PTHR33116:SF78">
    <property type="entry name" value="OS12G0587133 PROTEIN"/>
    <property type="match status" value="1"/>
</dbReference>
<organism evidence="5">
    <name type="scientific">Sesamum radiatum</name>
    <name type="common">Black benniseed</name>
    <dbReference type="NCBI Taxonomy" id="300843"/>
    <lineage>
        <taxon>Eukaryota</taxon>
        <taxon>Viridiplantae</taxon>
        <taxon>Streptophyta</taxon>
        <taxon>Embryophyta</taxon>
        <taxon>Tracheophyta</taxon>
        <taxon>Spermatophyta</taxon>
        <taxon>Magnoliopsida</taxon>
        <taxon>eudicotyledons</taxon>
        <taxon>Gunneridae</taxon>
        <taxon>Pentapetalae</taxon>
        <taxon>asterids</taxon>
        <taxon>lamiids</taxon>
        <taxon>Lamiales</taxon>
        <taxon>Pedaliaceae</taxon>
        <taxon>Sesamum</taxon>
    </lineage>
</organism>
<evidence type="ECO:0008006" key="6">
    <source>
        <dbReference type="Google" id="ProtNLM"/>
    </source>
</evidence>
<dbReference type="InterPro" id="IPR000477">
    <property type="entry name" value="RT_dom"/>
</dbReference>
<comment type="caution">
    <text evidence="5">The sequence shown here is derived from an EMBL/GenBank/DDBJ whole genome shotgun (WGS) entry which is preliminary data.</text>
</comment>
<evidence type="ECO:0000256" key="1">
    <source>
        <dbReference type="SAM" id="MobiDB-lite"/>
    </source>
</evidence>
<dbReference type="Pfam" id="PF03372">
    <property type="entry name" value="Exo_endo_phos"/>
    <property type="match status" value="1"/>
</dbReference>
<evidence type="ECO:0000259" key="4">
    <source>
        <dbReference type="Pfam" id="PF13966"/>
    </source>
</evidence>
<dbReference type="EMBL" id="JACGWJ010001236">
    <property type="protein sequence ID" value="KAL0283745.1"/>
    <property type="molecule type" value="Genomic_DNA"/>
</dbReference>
<proteinExistence type="predicted"/>
<dbReference type="SUPFAM" id="SSF56672">
    <property type="entry name" value="DNA/RNA polymerases"/>
    <property type="match status" value="1"/>
</dbReference>
<dbReference type="Pfam" id="PF13966">
    <property type="entry name" value="zf-RVT"/>
    <property type="match status" value="1"/>
</dbReference>
<dbReference type="GO" id="GO:0003824">
    <property type="term" value="F:catalytic activity"/>
    <property type="evidence" value="ECO:0007669"/>
    <property type="project" value="InterPro"/>
</dbReference>
<evidence type="ECO:0000313" key="5">
    <source>
        <dbReference type="EMBL" id="KAL0283745.1"/>
    </source>
</evidence>
<dbReference type="SUPFAM" id="SSF56219">
    <property type="entry name" value="DNase I-like"/>
    <property type="match status" value="1"/>
</dbReference>
<sequence>MAQGGRRLLPLRQDHHPPAEVRLLENQCVNMDEFMCLANKIVDVADRESMAILEALQLKWKAKFGSQFAEPLRLKPVSERESTDGLHGTKESWPRIWGIGYSGRGLDSAFPWLPPAKVASPRLESEAGHLPDVGIAEPMISVSCIYGGGDRGWPMALPGAANCASMLGTGAIVASAKTYKDSANCMDGKKRPASVPISVYVRKEKTINADVSIGGAEVDRQIGELADDVASDRCNKEEVGKGHSQGHVVLDKASHSRHGHSAQISPGSEGEERLKQQTESVKGKEIVLFNPFQPARFYYMISMASWNVRGLNSLGHQEAVGELVRDHKLQFLGLIETRVGLPNVQGFGHTYLIPGRGLMTMEVRGGIWLAWNNQEVDVEVLKVETQFIHCKATNKRMHTTCLISVIYGECDIVVRRALWTGLQRIEDEVQDVPWILLGDFNAVVDASEVCGNAADTRASMNEFREFITMAGLVHLPFTGCPFTWHNCSEGNRSLWKRLDRVLVNEAWLECWPQASYLSALPKTSDHSPLVLIGTERSAEHSPFRFDNFLAHQEGFLDLVTSVWRHPIYGTKMYGVISKMKTLKPVFRQKRKEKGDLSANVQQAKDFLEKAQSLYERHKGELLLLLVKCCRMIYCAAVTMEKRMLQQRAKLRWLKHGDQSSKSLLGGTRRSTEISLTELQSGAKYLLSVEDGARLIAPITNEEIKEAFFDISEDSAPGPDGYTSLFFKAAWVAIGGDFVKLSRNFSYRAGSLRMFNFPTKFIGWIEQCISTVMFSISLNGSLYGFFPSSRGLRQGDPLSPYLFVIVMEVWRILLHKRIQDATNFQYHWKCKEQGILNLCFADDVLLFCKGNVQSVSVIKKILDEFAAASGLRINPNKSQIILSRAAQAVRHEIVHVMRFQEGVLPLKYLGVPLVSSKLSIADCCPLLQNIDDRLAGWRNLNLSFAGRVQLIKSVLSAMHVYWASVFLLPKRVINDIEGRMRRFLWYGSSETGVAKVSWEQVCKPKEKGGLGIRRVLHMNQALMLKHVWKILQEDRSSIWAAWVLQHRLKKHTLWTTNVATAPWCWKQITKICHLLKSGLEYRVGNGAKFKLWQDLWHERGPLLTHYPRGPLITGLPADSLVKEVLHQGCWTWPSETDIDIAEIIANLPTVYTGESDTILLENYTWKLHFCCCVCYIGASFAYSYVVFLLGGKFKIPRHLFILWLAIKGRLSTMDRPWMNHRDDGCVLCNFAARESHSHLFFSCLYSRRCLAILKEKVRFNWPMKDWNQGITWASRKWRGKHLWHAASKALLASIVYHIWTERNYRKFKDTSTPAETVAVRAIESVRLRIISEEIPSSLQAFTLYRNWQIPWHRALF</sequence>
<evidence type="ECO:0000259" key="2">
    <source>
        <dbReference type="Pfam" id="PF00078"/>
    </source>
</evidence>
<gene>
    <name evidence="5" type="ORF">Sradi_7219000</name>
</gene>
<feature type="domain" description="Reverse transcriptase zinc-binding" evidence="4">
    <location>
        <begin position="1194"/>
        <end position="1247"/>
    </location>
</feature>
<reference evidence="5" key="2">
    <citation type="journal article" date="2024" name="Plant">
        <title>Genomic evolution and insights into agronomic trait innovations of Sesamum species.</title>
        <authorList>
            <person name="Miao H."/>
            <person name="Wang L."/>
            <person name="Qu L."/>
            <person name="Liu H."/>
            <person name="Sun Y."/>
            <person name="Le M."/>
            <person name="Wang Q."/>
            <person name="Wei S."/>
            <person name="Zheng Y."/>
            <person name="Lin W."/>
            <person name="Duan Y."/>
            <person name="Cao H."/>
            <person name="Xiong S."/>
            <person name="Wang X."/>
            <person name="Wei L."/>
            <person name="Li C."/>
            <person name="Ma Q."/>
            <person name="Ju M."/>
            <person name="Zhao R."/>
            <person name="Li G."/>
            <person name="Mu C."/>
            <person name="Tian Q."/>
            <person name="Mei H."/>
            <person name="Zhang T."/>
            <person name="Gao T."/>
            <person name="Zhang H."/>
        </authorList>
    </citation>
    <scope>NUCLEOTIDE SEQUENCE</scope>
    <source>
        <strain evidence="5">G02</strain>
    </source>
</reference>
<dbReference type="PANTHER" id="PTHR33116">
    <property type="entry name" value="REVERSE TRANSCRIPTASE ZINC-BINDING DOMAIN-CONTAINING PROTEIN-RELATED-RELATED"/>
    <property type="match status" value="1"/>
</dbReference>
<dbReference type="InterPro" id="IPR026960">
    <property type="entry name" value="RVT-Znf"/>
</dbReference>
<reference evidence="5" key="1">
    <citation type="submission" date="2020-06" db="EMBL/GenBank/DDBJ databases">
        <authorList>
            <person name="Li T."/>
            <person name="Hu X."/>
            <person name="Zhang T."/>
            <person name="Song X."/>
            <person name="Zhang H."/>
            <person name="Dai N."/>
            <person name="Sheng W."/>
            <person name="Hou X."/>
            <person name="Wei L."/>
        </authorList>
    </citation>
    <scope>NUCLEOTIDE SEQUENCE</scope>
    <source>
        <strain evidence="5">G02</strain>
        <tissue evidence="5">Leaf</tissue>
    </source>
</reference>
<dbReference type="InterPro" id="IPR005135">
    <property type="entry name" value="Endo/exonuclease/phosphatase"/>
</dbReference>
<feature type="domain" description="Reverse transcriptase" evidence="2">
    <location>
        <begin position="750"/>
        <end position="911"/>
    </location>
</feature>